<dbReference type="InterPro" id="IPR036390">
    <property type="entry name" value="WH_DNA-bd_sf"/>
</dbReference>
<evidence type="ECO:0000313" key="1">
    <source>
        <dbReference type="EMBL" id="GAA4834764.1"/>
    </source>
</evidence>
<dbReference type="InterPro" id="IPR011991">
    <property type="entry name" value="ArsR-like_HTH"/>
</dbReference>
<name>A0ABP9DA03_9ACTN</name>
<dbReference type="InterPro" id="IPR051011">
    <property type="entry name" value="Metal_resp_trans_reg"/>
</dbReference>
<dbReference type="RefSeq" id="WP_345695241.1">
    <property type="nucleotide sequence ID" value="NZ_BAABIS010000001.1"/>
</dbReference>
<keyword evidence="2" id="KW-1185">Reference proteome</keyword>
<gene>
    <name evidence="1" type="ORF">GCM10023235_06750</name>
</gene>
<dbReference type="SUPFAM" id="SSF46785">
    <property type="entry name" value="Winged helix' DNA-binding domain"/>
    <property type="match status" value="1"/>
</dbReference>
<dbReference type="PANTHER" id="PTHR43132:SF6">
    <property type="entry name" value="HTH-TYPE TRANSCRIPTIONAL REPRESSOR CZRA"/>
    <property type="match status" value="1"/>
</dbReference>
<dbReference type="PANTHER" id="PTHR43132">
    <property type="entry name" value="ARSENICAL RESISTANCE OPERON REPRESSOR ARSR-RELATED"/>
    <property type="match status" value="1"/>
</dbReference>
<comment type="caution">
    <text evidence="1">The sequence shown here is derived from an EMBL/GenBank/DDBJ whole genome shotgun (WGS) entry which is preliminary data.</text>
</comment>
<sequence>MIRIDLGTEGLGRIRFAFSPLDPAKDLLFALAQMPQALSGAWRARAAKALSEQHLGLLAVVAGGGPHGYAPDFLRPQPAAGPVTDLDGALHAVATTPSERIRYELEGAVNGHSWDQAAASRAPRILLAALERGEAHLAHRVAGELAQFWHAALAPEWPRIRARLEGDINVRATSIARNGIADTIDQLAPNLEWRHGSLQVHLRPSSRHRLHLSADAAILVPSVFADRAIFCAGEPTSVAAPRKPMILYPAGREDRLPSSDEQLLGSTRARMLAELAQPRSTSELAQRLYLSPSTVSYHLQILHRAGRVQRTRSSRVVLYQRTPQ</sequence>
<dbReference type="Proteomes" id="UP001501752">
    <property type="component" value="Unassembled WGS sequence"/>
</dbReference>
<dbReference type="InterPro" id="IPR036388">
    <property type="entry name" value="WH-like_DNA-bd_sf"/>
</dbReference>
<dbReference type="Gene3D" id="1.10.10.10">
    <property type="entry name" value="Winged helix-like DNA-binding domain superfamily/Winged helix DNA-binding domain"/>
    <property type="match status" value="1"/>
</dbReference>
<accession>A0ABP9DA03</accession>
<organism evidence="1 2">
    <name type="scientific">Kitasatospora terrestris</name>
    <dbReference type="NCBI Taxonomy" id="258051"/>
    <lineage>
        <taxon>Bacteria</taxon>
        <taxon>Bacillati</taxon>
        <taxon>Actinomycetota</taxon>
        <taxon>Actinomycetes</taxon>
        <taxon>Kitasatosporales</taxon>
        <taxon>Streptomycetaceae</taxon>
        <taxon>Kitasatospora</taxon>
    </lineage>
</organism>
<dbReference type="Pfam" id="PF12840">
    <property type="entry name" value="HTH_20"/>
    <property type="match status" value="1"/>
</dbReference>
<dbReference type="CDD" id="cd00090">
    <property type="entry name" value="HTH_ARSR"/>
    <property type="match status" value="1"/>
</dbReference>
<reference evidence="2" key="1">
    <citation type="journal article" date="2019" name="Int. J. Syst. Evol. Microbiol.">
        <title>The Global Catalogue of Microorganisms (GCM) 10K type strain sequencing project: providing services to taxonomists for standard genome sequencing and annotation.</title>
        <authorList>
            <consortium name="The Broad Institute Genomics Platform"/>
            <consortium name="The Broad Institute Genome Sequencing Center for Infectious Disease"/>
            <person name="Wu L."/>
            <person name="Ma J."/>
        </authorList>
    </citation>
    <scope>NUCLEOTIDE SEQUENCE [LARGE SCALE GENOMIC DNA]</scope>
    <source>
        <strain evidence="2">JCM 13006</strain>
    </source>
</reference>
<evidence type="ECO:0000313" key="2">
    <source>
        <dbReference type="Proteomes" id="UP001501752"/>
    </source>
</evidence>
<proteinExistence type="predicted"/>
<protein>
    <submittedName>
        <fullName evidence="1">DUF5937 family protein</fullName>
    </submittedName>
</protein>
<dbReference type="EMBL" id="BAABIS010000001">
    <property type="protein sequence ID" value="GAA4834764.1"/>
    <property type="molecule type" value="Genomic_DNA"/>
</dbReference>